<evidence type="ECO:0000313" key="1">
    <source>
        <dbReference type="Ensembl" id="ENSFCTP00005026569.1"/>
    </source>
</evidence>
<reference evidence="1 2" key="1">
    <citation type="submission" date="2021-02" db="EMBL/GenBank/DDBJ databases">
        <title>Safari Cat Assemblies.</title>
        <authorList>
            <person name="Bredemeyer K.R."/>
            <person name="Murphy W.J."/>
        </authorList>
    </citation>
    <scope>NUCLEOTIDE SEQUENCE [LARGE SCALE GENOMIC DNA]</scope>
</reference>
<organism evidence="1 2">
    <name type="scientific">Felis catus</name>
    <name type="common">Cat</name>
    <name type="synonym">Felis silvestris catus</name>
    <dbReference type="NCBI Taxonomy" id="9685"/>
    <lineage>
        <taxon>Eukaryota</taxon>
        <taxon>Metazoa</taxon>
        <taxon>Chordata</taxon>
        <taxon>Craniata</taxon>
        <taxon>Vertebrata</taxon>
        <taxon>Euteleostomi</taxon>
        <taxon>Mammalia</taxon>
        <taxon>Eutheria</taxon>
        <taxon>Laurasiatheria</taxon>
        <taxon>Carnivora</taxon>
        <taxon>Feliformia</taxon>
        <taxon>Felidae</taxon>
        <taxon>Felinae</taxon>
        <taxon>Felis</taxon>
    </lineage>
</organism>
<sequence>MPLRWKPGPPLPQLLLLLGPLGPFSPRAPMGLAQADAAAELDFSTERPVHLVSPAFLSFTIDANLATDPRFLTFLGSTKLRTLARGLSPAYLRFGGTKTDFLIFDPKKEPTFEERSYWQSQVNQDMCESGSIPSDVEKRLQLEWPFQEQLLLREQYQKKFNNSTYSIIQSSKWDDVGMQSFKTTGTKQSLLNYENYFYLKVDVLYPTKG</sequence>
<dbReference type="PANTHER" id="PTHR46145">
    <property type="entry name" value="HEPARANASE"/>
    <property type="match status" value="1"/>
</dbReference>
<proteinExistence type="predicted"/>
<accession>A0ABI7XVK5</accession>
<gene>
    <name evidence="1" type="primary">HPSE</name>
</gene>
<evidence type="ECO:0000313" key="2">
    <source>
        <dbReference type="Proteomes" id="UP000823872"/>
    </source>
</evidence>
<reference evidence="1" key="2">
    <citation type="submission" date="2025-08" db="UniProtKB">
        <authorList>
            <consortium name="Ensembl"/>
        </authorList>
    </citation>
    <scope>IDENTIFICATION</scope>
    <source>
        <strain evidence="1">breed Abyssinian</strain>
    </source>
</reference>
<dbReference type="PANTHER" id="PTHR46145:SF3">
    <property type="entry name" value="HEPARANASE"/>
    <property type="match status" value="1"/>
</dbReference>
<dbReference type="Proteomes" id="UP000823872">
    <property type="component" value="Chromosome B1"/>
</dbReference>
<dbReference type="Ensembl" id="ENSFCTT00005038033.1">
    <property type="protein sequence ID" value="ENSFCTP00005026569.1"/>
    <property type="gene ID" value="ENSFCTG00005013384.1"/>
</dbReference>
<protein>
    <recommendedName>
        <fullName evidence="3">Heparanase</fullName>
    </recommendedName>
</protein>
<evidence type="ECO:0008006" key="3">
    <source>
        <dbReference type="Google" id="ProtNLM"/>
    </source>
</evidence>
<name>A0ABI7XVK5_FELCA</name>
<dbReference type="GeneTree" id="ENSGT00390000004874"/>
<reference evidence="1" key="3">
    <citation type="submission" date="2025-09" db="UniProtKB">
        <authorList>
            <consortium name="Ensembl"/>
        </authorList>
    </citation>
    <scope>IDENTIFICATION</scope>
    <source>
        <strain evidence="1">breed Abyssinian</strain>
    </source>
</reference>
<keyword evidence="2" id="KW-1185">Reference proteome</keyword>
<dbReference type="Gene3D" id="3.20.20.80">
    <property type="entry name" value="Glycosidases"/>
    <property type="match status" value="1"/>
</dbReference>